<protein>
    <submittedName>
        <fullName evidence="1">Uncharacterized protein</fullName>
    </submittedName>
</protein>
<reference evidence="1 2" key="1">
    <citation type="submission" date="2023-09" db="EMBL/GenBank/DDBJ databases">
        <authorList>
            <person name="Wang M."/>
        </authorList>
    </citation>
    <scope>NUCLEOTIDE SEQUENCE [LARGE SCALE GENOMIC DNA]</scope>
    <source>
        <strain evidence="1">GT-2023</strain>
        <tissue evidence="1">Liver</tissue>
    </source>
</reference>
<comment type="caution">
    <text evidence="1">The sequence shown here is derived from an EMBL/GenBank/DDBJ whole genome shotgun (WGS) entry which is preliminary data.</text>
</comment>
<dbReference type="Proteomes" id="UP001558613">
    <property type="component" value="Unassembled WGS sequence"/>
</dbReference>
<organism evidence="1 2">
    <name type="scientific">Cirrhinus molitorella</name>
    <name type="common">mud carp</name>
    <dbReference type="NCBI Taxonomy" id="172907"/>
    <lineage>
        <taxon>Eukaryota</taxon>
        <taxon>Metazoa</taxon>
        <taxon>Chordata</taxon>
        <taxon>Craniata</taxon>
        <taxon>Vertebrata</taxon>
        <taxon>Euteleostomi</taxon>
        <taxon>Actinopterygii</taxon>
        <taxon>Neopterygii</taxon>
        <taxon>Teleostei</taxon>
        <taxon>Ostariophysi</taxon>
        <taxon>Cypriniformes</taxon>
        <taxon>Cyprinidae</taxon>
        <taxon>Labeoninae</taxon>
        <taxon>Labeonini</taxon>
        <taxon>Cirrhinus</taxon>
    </lineage>
</organism>
<dbReference type="EMBL" id="JAYMGO010000013">
    <property type="protein sequence ID" value="KAL1263672.1"/>
    <property type="molecule type" value="Genomic_DNA"/>
</dbReference>
<gene>
    <name evidence="1" type="ORF">QQF64_006411</name>
</gene>
<sequence>MITLDVGQFLRARNPLCCAHGRSRSPSKARCQTCSSFHGDGERNIKIASETAGNHCRTQPPIRMTRSREEDVSEWSSAWRIWLLAMAVCAPLACRLQSVDFFNQISLRSE</sequence>
<evidence type="ECO:0000313" key="1">
    <source>
        <dbReference type="EMBL" id="KAL1263672.1"/>
    </source>
</evidence>
<evidence type="ECO:0000313" key="2">
    <source>
        <dbReference type="Proteomes" id="UP001558613"/>
    </source>
</evidence>
<name>A0ABR3MEY9_9TELE</name>
<keyword evidence="2" id="KW-1185">Reference proteome</keyword>
<proteinExistence type="predicted"/>
<accession>A0ABR3MEY9</accession>